<evidence type="ECO:0000313" key="4">
    <source>
        <dbReference type="Proteomes" id="UP001378960"/>
    </source>
</evidence>
<dbReference type="PANTHER" id="PTHR36853">
    <property type="entry name" value="EXPRESSED PROTEIN"/>
    <property type="match status" value="1"/>
</dbReference>
<protein>
    <recommendedName>
        <fullName evidence="2">Vacuolar sorting protein Vps3844 C-terminal domain-containing protein</fullName>
    </recommendedName>
</protein>
<comment type="caution">
    <text evidence="3">The sequence shown here is derived from an EMBL/GenBank/DDBJ whole genome shotgun (WGS) entry which is preliminary data.</text>
</comment>
<dbReference type="InterPro" id="IPR024382">
    <property type="entry name" value="Vps3844_C"/>
</dbReference>
<dbReference type="EMBL" id="BTGB01000001">
    <property type="protein sequence ID" value="GMM44833.1"/>
    <property type="molecule type" value="Genomic_DNA"/>
</dbReference>
<feature type="domain" description="Vacuolar sorting protein Vps3844 C-terminal" evidence="2">
    <location>
        <begin position="214"/>
        <end position="309"/>
    </location>
</feature>
<accession>A0AAV5R1H7</accession>
<evidence type="ECO:0000259" key="2">
    <source>
        <dbReference type="Pfam" id="PF12955"/>
    </source>
</evidence>
<dbReference type="Pfam" id="PF12955">
    <property type="entry name" value="Vps3844_C"/>
    <property type="match status" value="1"/>
</dbReference>
<evidence type="ECO:0000256" key="1">
    <source>
        <dbReference type="SAM" id="SignalP"/>
    </source>
</evidence>
<feature type="chain" id="PRO_5043540235" description="Vacuolar sorting protein Vps3844 C-terminal domain-containing protein" evidence="1">
    <location>
        <begin position="16"/>
        <end position="318"/>
    </location>
</feature>
<evidence type="ECO:0000313" key="3">
    <source>
        <dbReference type="EMBL" id="GMM44833.1"/>
    </source>
</evidence>
<dbReference type="GO" id="GO:0005783">
    <property type="term" value="C:endoplasmic reticulum"/>
    <property type="evidence" value="ECO:0007669"/>
    <property type="project" value="TreeGrafter"/>
</dbReference>
<gene>
    <name evidence="3" type="ORF">DAPK24_014080</name>
</gene>
<dbReference type="Proteomes" id="UP001378960">
    <property type="component" value="Unassembled WGS sequence"/>
</dbReference>
<organism evidence="3 4">
    <name type="scientific">Pichia kluyveri</name>
    <name type="common">Yeast</name>
    <dbReference type="NCBI Taxonomy" id="36015"/>
    <lineage>
        <taxon>Eukaryota</taxon>
        <taxon>Fungi</taxon>
        <taxon>Dikarya</taxon>
        <taxon>Ascomycota</taxon>
        <taxon>Saccharomycotina</taxon>
        <taxon>Pichiomycetes</taxon>
        <taxon>Pichiales</taxon>
        <taxon>Pichiaceae</taxon>
        <taxon>Pichia</taxon>
    </lineage>
</organism>
<feature type="signal peptide" evidence="1">
    <location>
        <begin position="1"/>
        <end position="15"/>
    </location>
</feature>
<keyword evidence="1" id="KW-0732">Signal</keyword>
<proteinExistence type="predicted"/>
<keyword evidence="4" id="KW-1185">Reference proteome</keyword>
<sequence>MRLLAIAGLLSTVLGDGSVFNFVNVGQSLDISTREATLNLANSFGMASEYEIDSNINLNNIMFDNSNVIVVVKGVEEPKDFFSKYAISPEYNFPTGNSVKQLLKKIPRDEDKLRLTNDIIISQSMDYLQNIWKDKVVGVESDLAQLAYFLENEKINDKVIAFMKPSDSLVKLLAENGKATVVVLSDNYENTINFNKRELNPSSNAVLTSSTPGCYANQLACIEETDSCSGHGICTLSGSGSSCYRCLCSSTEENDRTTYWTGNSCEKVDYSGPFHLIFWTSIIVILLGVSGIKLLSSCGSEELPGVLQAATMQTKKNV</sequence>
<name>A0AAV5R1H7_PICKL</name>
<reference evidence="3 4" key="1">
    <citation type="journal article" date="2023" name="Elife">
        <title>Identification of key yeast species and microbe-microbe interactions impacting larval growth of Drosophila in the wild.</title>
        <authorList>
            <person name="Mure A."/>
            <person name="Sugiura Y."/>
            <person name="Maeda R."/>
            <person name="Honda K."/>
            <person name="Sakurai N."/>
            <person name="Takahashi Y."/>
            <person name="Watada M."/>
            <person name="Katoh T."/>
            <person name="Gotoh A."/>
            <person name="Gotoh Y."/>
            <person name="Taniguchi I."/>
            <person name="Nakamura K."/>
            <person name="Hayashi T."/>
            <person name="Katayama T."/>
            <person name="Uemura T."/>
            <person name="Hattori Y."/>
        </authorList>
    </citation>
    <scope>NUCLEOTIDE SEQUENCE [LARGE SCALE GENOMIC DNA]</scope>
    <source>
        <strain evidence="3 4">PK-24</strain>
    </source>
</reference>
<dbReference type="AlphaFoldDB" id="A0AAV5R1H7"/>
<dbReference type="InterPro" id="IPR053065">
    <property type="entry name" value="Archenteron_Induction-Rel"/>
</dbReference>
<dbReference type="PANTHER" id="PTHR36853:SF1">
    <property type="entry name" value="DUF3844 DOMAIN-CONTAINING PROTEIN"/>
    <property type="match status" value="1"/>
</dbReference>